<keyword evidence="2" id="KW-1185">Reference proteome</keyword>
<comment type="caution">
    <text evidence="1">The sequence shown here is derived from an EMBL/GenBank/DDBJ whole genome shotgun (WGS) entry which is preliminary data.</text>
</comment>
<proteinExistence type="predicted"/>
<protein>
    <submittedName>
        <fullName evidence="1">Uncharacterized protein</fullName>
    </submittedName>
</protein>
<dbReference type="EMBL" id="BPWL01000009">
    <property type="protein sequence ID" value="GJJ14312.1"/>
    <property type="molecule type" value="Genomic_DNA"/>
</dbReference>
<gene>
    <name evidence="1" type="ORF">Clacol_008576</name>
</gene>
<reference evidence="1" key="1">
    <citation type="submission" date="2021-10" db="EMBL/GenBank/DDBJ databases">
        <title>De novo Genome Assembly of Clathrus columnatus (Basidiomycota, Fungi) Using Illumina and Nanopore Sequence Data.</title>
        <authorList>
            <person name="Ogiso-Tanaka E."/>
            <person name="Itagaki H."/>
            <person name="Hosoya T."/>
            <person name="Hosaka K."/>
        </authorList>
    </citation>
    <scope>NUCLEOTIDE SEQUENCE</scope>
    <source>
        <strain evidence="1">MO-923</strain>
    </source>
</reference>
<evidence type="ECO:0000313" key="2">
    <source>
        <dbReference type="Proteomes" id="UP001050691"/>
    </source>
</evidence>
<accession>A0AAV5AI49</accession>
<sequence>MFDHGNEDNVRVVELVEPGTFELEESTAASVEPKTIGDELSTIISTTILPTTIVRDPDPPTIRQITSTKVVSIRTLVTIATTTVERENPTIVRTILPTSITVAREPVVTINTNDI</sequence>
<dbReference type="AlphaFoldDB" id="A0AAV5AI49"/>
<evidence type="ECO:0000313" key="1">
    <source>
        <dbReference type="EMBL" id="GJJ14312.1"/>
    </source>
</evidence>
<dbReference type="Proteomes" id="UP001050691">
    <property type="component" value="Unassembled WGS sequence"/>
</dbReference>
<name>A0AAV5AI49_9AGAM</name>
<organism evidence="1 2">
    <name type="scientific">Clathrus columnatus</name>
    <dbReference type="NCBI Taxonomy" id="1419009"/>
    <lineage>
        <taxon>Eukaryota</taxon>
        <taxon>Fungi</taxon>
        <taxon>Dikarya</taxon>
        <taxon>Basidiomycota</taxon>
        <taxon>Agaricomycotina</taxon>
        <taxon>Agaricomycetes</taxon>
        <taxon>Phallomycetidae</taxon>
        <taxon>Phallales</taxon>
        <taxon>Clathraceae</taxon>
        <taxon>Clathrus</taxon>
    </lineage>
</organism>